<dbReference type="Proteomes" id="UP000007954">
    <property type="component" value="Chromosome"/>
</dbReference>
<evidence type="ECO:0000313" key="3">
    <source>
        <dbReference type="EMBL" id="CCC41189.1"/>
    </source>
</evidence>
<evidence type="ECO:0000259" key="1">
    <source>
        <dbReference type="Pfam" id="PF00534"/>
    </source>
</evidence>
<dbReference type="AlphaFoldDB" id="G0LM69"/>
<dbReference type="EC" id="2.4.-.-" evidence="3"/>
<feature type="domain" description="Glycosyl transferase family 1" evidence="1">
    <location>
        <begin position="226"/>
        <end position="374"/>
    </location>
</feature>
<reference evidence="3 4" key="1">
    <citation type="journal article" date="2011" name="PLoS ONE">
        <title>Haloquadratum walsbyi: limited diversity in a global pond.</title>
        <authorList>
            <person name="Dyall-Smith M."/>
            <person name="Pfeiffer F."/>
            <person name="Klee K."/>
            <person name="Palm P."/>
            <person name="Gross K."/>
            <person name="Schuster S.C."/>
            <person name="Rampp M."/>
            <person name="Oesterhelt D."/>
        </authorList>
    </citation>
    <scope>NUCLEOTIDE SEQUENCE [LARGE SCALE GENOMIC DNA]</scope>
    <source>
        <strain evidence="4">DSM 16854 / JCM 12705 / C23</strain>
    </source>
</reference>
<proteinExistence type="predicted"/>
<dbReference type="PANTHER" id="PTHR45947:SF3">
    <property type="entry name" value="SULFOQUINOVOSYL TRANSFERASE SQD2"/>
    <property type="match status" value="1"/>
</dbReference>
<evidence type="ECO:0000313" key="4">
    <source>
        <dbReference type="Proteomes" id="UP000007954"/>
    </source>
</evidence>
<protein>
    <submittedName>
        <fullName evidence="3">Probable glycosyltransferase, type 1</fullName>
        <ecNumber evidence="3">2.4.-.-</ecNumber>
    </submittedName>
</protein>
<dbReference type="Pfam" id="PF13439">
    <property type="entry name" value="Glyco_transf_4"/>
    <property type="match status" value="1"/>
</dbReference>
<dbReference type="GO" id="GO:0016757">
    <property type="term" value="F:glycosyltransferase activity"/>
    <property type="evidence" value="ECO:0007669"/>
    <property type="project" value="UniProtKB-KW"/>
</dbReference>
<dbReference type="Pfam" id="PF00534">
    <property type="entry name" value="Glycos_transf_1"/>
    <property type="match status" value="1"/>
</dbReference>
<dbReference type="InterPro" id="IPR050194">
    <property type="entry name" value="Glycosyltransferase_grp1"/>
</dbReference>
<accession>G0LM69</accession>
<evidence type="ECO:0000259" key="2">
    <source>
        <dbReference type="Pfam" id="PF13439"/>
    </source>
</evidence>
<dbReference type="InterPro" id="IPR028098">
    <property type="entry name" value="Glyco_trans_4-like_N"/>
</dbReference>
<name>G0LM69_HALWC</name>
<dbReference type="InterPro" id="IPR001296">
    <property type="entry name" value="Glyco_trans_1"/>
</dbReference>
<keyword evidence="3" id="KW-0328">Glycosyltransferase</keyword>
<dbReference type="CDD" id="cd03801">
    <property type="entry name" value="GT4_PimA-like"/>
    <property type="match status" value="1"/>
</dbReference>
<dbReference type="EMBL" id="FR746099">
    <property type="protein sequence ID" value="CCC41189.1"/>
    <property type="molecule type" value="Genomic_DNA"/>
</dbReference>
<organism evidence="3 4">
    <name type="scientific">Haloquadratum walsbyi (strain DSM 16854 / JCM 12705 / C23)</name>
    <dbReference type="NCBI Taxonomy" id="768065"/>
    <lineage>
        <taxon>Archaea</taxon>
        <taxon>Methanobacteriati</taxon>
        <taxon>Methanobacteriota</taxon>
        <taxon>Stenosarchaea group</taxon>
        <taxon>Halobacteria</taxon>
        <taxon>Halobacteriales</taxon>
        <taxon>Haloferacaceae</taxon>
        <taxon>Haloquadratum</taxon>
    </lineage>
</organism>
<keyword evidence="3" id="KW-0808">Transferase</keyword>
<dbReference type="KEGG" id="hwc:Hqrw_3426"/>
<dbReference type="SUPFAM" id="SSF53756">
    <property type="entry name" value="UDP-Glycosyltransferase/glycogen phosphorylase"/>
    <property type="match status" value="1"/>
</dbReference>
<feature type="domain" description="Glycosyltransferase subfamily 4-like N-terminal" evidence="2">
    <location>
        <begin position="17"/>
        <end position="212"/>
    </location>
</feature>
<dbReference type="HOGENOM" id="CLU_009583_2_5_2"/>
<dbReference type="Gene3D" id="3.40.50.2000">
    <property type="entry name" value="Glycogen Phosphorylase B"/>
    <property type="match status" value="2"/>
</dbReference>
<sequence length="405" mass="45065">MDIAFMHPSYPSAEGTGATHSATQIVTGLTEAGHSVDIYCTANPQSEDVQSNSALYHLDGESIHPHTSTKLNREVKARLDKFDKYDIVHSYLPSLIPSIAEIGQQLNVGTVVTLNAYGGTCAKNDLLYLNEEQCESKSTAKCMNCIARTGFSNNEHGYLYQTASQLLSLRSINKGERRLEHIDAFRAPSDHVKENYEQFGYQKKKIQVISHPLNDLFLVDHKSDFTDPIQILYVGALEKHKGVDKLVPIIHGLRQDGLDVELTVVGTGGFRAKMEQQRTELDCAESIDFAGFVSNEKLPEVYAGHDLFIHPGVWEEPLARVYIEALATGTPIVTREYGSVQSIIGDGGVTADDSVESYIEVISDVLRDNRLASLSKGAKDHVRRYERKKIVSQIEELYQSLLYVF</sequence>
<dbReference type="PANTHER" id="PTHR45947">
    <property type="entry name" value="SULFOQUINOVOSYL TRANSFERASE SQD2"/>
    <property type="match status" value="1"/>
</dbReference>
<gene>
    <name evidence="3" type="primary">gth9</name>
    <name evidence="3" type="ordered locus">Hqrw_3426</name>
</gene>